<evidence type="ECO:0000256" key="5">
    <source>
        <dbReference type="ARBA" id="ARBA00023284"/>
    </source>
</evidence>
<keyword evidence="3" id="KW-1015">Disulfide bond</keyword>
<dbReference type="Gene3D" id="3.55.30.10">
    <property type="entry name" value="Hsp33 domain"/>
    <property type="match status" value="1"/>
</dbReference>
<dbReference type="CDD" id="cd00498">
    <property type="entry name" value="Hsp33"/>
    <property type="match status" value="1"/>
</dbReference>
<dbReference type="Proteomes" id="UP000630528">
    <property type="component" value="Unassembled WGS sequence"/>
</dbReference>
<dbReference type="SUPFAM" id="SSF118352">
    <property type="entry name" value="HSP33 redox switch-like"/>
    <property type="match status" value="1"/>
</dbReference>
<dbReference type="PIRSF" id="PIRSF005261">
    <property type="entry name" value="Heat_shock_Hsp33"/>
    <property type="match status" value="1"/>
</dbReference>
<dbReference type="Pfam" id="PF01430">
    <property type="entry name" value="HSP33"/>
    <property type="match status" value="1"/>
</dbReference>
<evidence type="ECO:0000256" key="2">
    <source>
        <dbReference type="ARBA" id="ARBA00022833"/>
    </source>
</evidence>
<reference evidence="6" key="1">
    <citation type="journal article" date="2012" name="J. Microbiol. Biotechnol.">
        <title>Ramlibacter ginsenosidimutans sp. nov., with ginsenoside-converting activity.</title>
        <authorList>
            <person name="Wang L."/>
            <person name="An D.S."/>
            <person name="Kim S.G."/>
            <person name="Jin F.X."/>
            <person name="Kim S.C."/>
            <person name="Lee S.T."/>
            <person name="Im W.T."/>
        </authorList>
    </citation>
    <scope>NUCLEOTIDE SEQUENCE</scope>
    <source>
        <strain evidence="6">KACC 17527</strain>
    </source>
</reference>
<dbReference type="GO" id="GO:0051082">
    <property type="term" value="F:unfolded protein binding"/>
    <property type="evidence" value="ECO:0007669"/>
    <property type="project" value="InterPro"/>
</dbReference>
<dbReference type="InterPro" id="IPR016154">
    <property type="entry name" value="Heat_shock_Hsp33_C"/>
</dbReference>
<dbReference type="GO" id="GO:0042026">
    <property type="term" value="P:protein refolding"/>
    <property type="evidence" value="ECO:0007669"/>
    <property type="project" value="TreeGrafter"/>
</dbReference>
<sequence>MSELHKFLFDGLPVRGQIVRLTDAWQEIQARRRADDAQSPWPWPVTRMLGEMAAAGTLMQANIKFNGALVMQIFGEGPVKVAVAEVQHDLSLRVTAKVVGEVAPDAHLQQLVNAHGRGRCAITLDPKDRLPGQQPYQGVVPLNASLAGGGQPGMADVLEHYMRQSEQLDTRLVLAADHQVAAGLLIQRLPAEGQANLAGGQAMEAEEQMEHFNRIATLAGSITPDELLQLDVETVLRRLFWQEKILRFDPQTPRFACTCSRERVSGMIRGLGAEEAESIIAERGEIDVACDFCGQHYRFDAVDAAQIFMAPGDQPPTSSAVQ</sequence>
<dbReference type="InterPro" id="IPR016153">
    <property type="entry name" value="Heat_shock_Hsp33_N"/>
</dbReference>
<proteinExistence type="predicted"/>
<dbReference type="EMBL" id="JAEPWM010000009">
    <property type="protein sequence ID" value="MBK6008375.1"/>
    <property type="molecule type" value="Genomic_DNA"/>
</dbReference>
<keyword evidence="4" id="KW-0143">Chaperone</keyword>
<comment type="caution">
    <text evidence="6">The sequence shown here is derived from an EMBL/GenBank/DDBJ whole genome shotgun (WGS) entry which is preliminary data.</text>
</comment>
<accession>A0A934WPB7</accession>
<evidence type="ECO:0000313" key="7">
    <source>
        <dbReference type="Proteomes" id="UP000630528"/>
    </source>
</evidence>
<keyword evidence="7" id="KW-1185">Reference proteome</keyword>
<dbReference type="PANTHER" id="PTHR30111">
    <property type="entry name" value="33 KDA CHAPERONIN"/>
    <property type="match status" value="1"/>
</dbReference>
<dbReference type="InterPro" id="IPR000397">
    <property type="entry name" value="Heat_shock_Hsp33"/>
</dbReference>
<dbReference type="Gene3D" id="1.10.287.480">
    <property type="entry name" value="helix hairpin bin"/>
    <property type="match status" value="1"/>
</dbReference>
<dbReference type="Gene3D" id="3.90.1280.10">
    <property type="entry name" value="HSP33 redox switch-like"/>
    <property type="match status" value="1"/>
</dbReference>
<keyword evidence="5" id="KW-0676">Redox-active center</keyword>
<dbReference type="RefSeq" id="WP_201175526.1">
    <property type="nucleotide sequence ID" value="NZ_JAEPWM010000009.1"/>
</dbReference>
<keyword evidence="1" id="KW-0963">Cytoplasm</keyword>
<dbReference type="SUPFAM" id="SSF64397">
    <property type="entry name" value="Hsp33 domain"/>
    <property type="match status" value="1"/>
</dbReference>
<evidence type="ECO:0000256" key="4">
    <source>
        <dbReference type="ARBA" id="ARBA00023186"/>
    </source>
</evidence>
<dbReference type="AlphaFoldDB" id="A0A934WPB7"/>
<gene>
    <name evidence="6" type="ORF">JJB11_19895</name>
</gene>
<dbReference type="GO" id="GO:0005737">
    <property type="term" value="C:cytoplasm"/>
    <property type="evidence" value="ECO:0007669"/>
    <property type="project" value="InterPro"/>
</dbReference>
<dbReference type="InterPro" id="IPR023212">
    <property type="entry name" value="Hsp33_helix_hairpin_bin_dom_sf"/>
</dbReference>
<evidence type="ECO:0000256" key="3">
    <source>
        <dbReference type="ARBA" id="ARBA00023157"/>
    </source>
</evidence>
<evidence type="ECO:0000256" key="1">
    <source>
        <dbReference type="ARBA" id="ARBA00022490"/>
    </source>
</evidence>
<organism evidence="6 7">
    <name type="scientific">Ramlibacter ginsenosidimutans</name>
    <dbReference type="NCBI Taxonomy" id="502333"/>
    <lineage>
        <taxon>Bacteria</taxon>
        <taxon>Pseudomonadati</taxon>
        <taxon>Pseudomonadota</taxon>
        <taxon>Betaproteobacteria</taxon>
        <taxon>Burkholderiales</taxon>
        <taxon>Comamonadaceae</taxon>
        <taxon>Ramlibacter</taxon>
    </lineage>
</organism>
<reference evidence="6" key="2">
    <citation type="submission" date="2021-01" db="EMBL/GenBank/DDBJ databases">
        <authorList>
            <person name="Kang M."/>
        </authorList>
    </citation>
    <scope>NUCLEOTIDE SEQUENCE</scope>
    <source>
        <strain evidence="6">KACC 17527</strain>
    </source>
</reference>
<dbReference type="GO" id="GO:0044183">
    <property type="term" value="F:protein folding chaperone"/>
    <property type="evidence" value="ECO:0007669"/>
    <property type="project" value="TreeGrafter"/>
</dbReference>
<dbReference type="PANTHER" id="PTHR30111:SF1">
    <property type="entry name" value="33 KDA CHAPERONIN"/>
    <property type="match status" value="1"/>
</dbReference>
<name>A0A934WPB7_9BURK</name>
<keyword evidence="2" id="KW-0862">Zinc</keyword>
<evidence type="ECO:0000313" key="6">
    <source>
        <dbReference type="EMBL" id="MBK6008375.1"/>
    </source>
</evidence>
<protein>
    <submittedName>
        <fullName evidence="6">Hsp33 family molecular chaperone HslO</fullName>
    </submittedName>
</protein>